<dbReference type="InterPro" id="IPR043938">
    <property type="entry name" value="Ligase_CoA_dom"/>
</dbReference>
<dbReference type="Pfam" id="PF19045">
    <property type="entry name" value="Ligase_CoA_2"/>
    <property type="match status" value="1"/>
</dbReference>
<dbReference type="Pfam" id="PF13380">
    <property type="entry name" value="CoA_binding_2"/>
    <property type="match status" value="1"/>
</dbReference>
<comment type="similarity">
    <text evidence="4">In the N-terminal section; belongs to the acetate CoA ligase alpha subunit family.</text>
</comment>
<protein>
    <submittedName>
        <fullName evidence="7">Acyl-CoA synthetase</fullName>
    </submittedName>
</protein>
<dbReference type="Gene3D" id="3.30.1490.20">
    <property type="entry name" value="ATP-grasp fold, A domain"/>
    <property type="match status" value="1"/>
</dbReference>
<keyword evidence="3 5" id="KW-0067">ATP-binding</keyword>
<dbReference type="GO" id="GO:0005524">
    <property type="term" value="F:ATP binding"/>
    <property type="evidence" value="ECO:0007669"/>
    <property type="project" value="UniProtKB-UniRule"/>
</dbReference>
<dbReference type="SUPFAM" id="SSF51735">
    <property type="entry name" value="NAD(P)-binding Rossmann-fold domains"/>
    <property type="match status" value="1"/>
</dbReference>
<dbReference type="NCBIfam" id="TIGR02717">
    <property type="entry name" value="AcCoA-syn-alpha"/>
    <property type="match status" value="1"/>
</dbReference>
<dbReference type="InterPro" id="IPR032875">
    <property type="entry name" value="Succ_CoA_lig_flav_dom"/>
</dbReference>
<dbReference type="InterPro" id="IPR016102">
    <property type="entry name" value="Succinyl-CoA_synth-like"/>
</dbReference>
<reference evidence="8" key="1">
    <citation type="submission" date="2016-06" db="EMBL/GenBank/DDBJ databases">
        <title>Draft genome sequence of Desulfoplanes formicivorans strain Pf12B.</title>
        <authorList>
            <person name="Watanabe M."/>
            <person name="Kojima H."/>
            <person name="Fukui M."/>
        </authorList>
    </citation>
    <scope>NUCLEOTIDE SEQUENCE [LARGE SCALE GENOMIC DNA]</scope>
    <source>
        <strain evidence="8">Pf12B</strain>
    </source>
</reference>
<evidence type="ECO:0000256" key="5">
    <source>
        <dbReference type="PROSITE-ProRule" id="PRU00409"/>
    </source>
</evidence>
<dbReference type="PROSITE" id="PS50975">
    <property type="entry name" value="ATP_GRASP"/>
    <property type="match status" value="1"/>
</dbReference>
<accession>A0A194AKE1</accession>
<dbReference type="SMART" id="SM00881">
    <property type="entry name" value="CoA_binding"/>
    <property type="match status" value="1"/>
</dbReference>
<dbReference type="AlphaFoldDB" id="A0A194AKE1"/>
<evidence type="ECO:0000256" key="4">
    <source>
        <dbReference type="ARBA" id="ARBA00060888"/>
    </source>
</evidence>
<dbReference type="PANTHER" id="PTHR43334">
    <property type="entry name" value="ACETATE--COA LIGASE [ADP-FORMING]"/>
    <property type="match status" value="1"/>
</dbReference>
<name>A0A194AKE1_9BACT</name>
<dbReference type="InterPro" id="IPR003781">
    <property type="entry name" value="CoA-bd"/>
</dbReference>
<dbReference type="Pfam" id="PF13607">
    <property type="entry name" value="Succ_CoA_lig"/>
    <property type="match status" value="1"/>
</dbReference>
<dbReference type="FunFam" id="3.30.1490.20:FF:000020">
    <property type="entry name" value="Protein lysine acetyltransferase"/>
    <property type="match status" value="1"/>
</dbReference>
<keyword evidence="2 5" id="KW-0547">Nucleotide-binding</keyword>
<dbReference type="InterPro" id="IPR014089">
    <property type="entry name" value="AcCoA-synth-alpha"/>
</dbReference>
<dbReference type="Gene3D" id="3.30.470.20">
    <property type="entry name" value="ATP-grasp fold, B domain"/>
    <property type="match status" value="1"/>
</dbReference>
<dbReference type="InterPro" id="IPR011761">
    <property type="entry name" value="ATP-grasp"/>
</dbReference>
<feature type="domain" description="ATP-grasp" evidence="6">
    <location>
        <begin position="496"/>
        <end position="532"/>
    </location>
</feature>
<dbReference type="InterPro" id="IPR051538">
    <property type="entry name" value="Acyl-CoA_Synth/Transferase"/>
</dbReference>
<evidence type="ECO:0000313" key="8">
    <source>
        <dbReference type="Proteomes" id="UP000095200"/>
    </source>
</evidence>
<dbReference type="InterPro" id="IPR013815">
    <property type="entry name" value="ATP_grasp_subdomain_1"/>
</dbReference>
<evidence type="ECO:0000256" key="2">
    <source>
        <dbReference type="ARBA" id="ARBA00022741"/>
    </source>
</evidence>
<keyword evidence="8" id="KW-1185">Reference proteome</keyword>
<dbReference type="Gene3D" id="3.40.50.261">
    <property type="entry name" value="Succinyl-CoA synthetase domains"/>
    <property type="match status" value="2"/>
</dbReference>
<evidence type="ECO:0000259" key="6">
    <source>
        <dbReference type="PROSITE" id="PS50975"/>
    </source>
</evidence>
<sequence>MIESKYDLHALFNPKTVAVIGASSVPGKVGHTILHNMIQAEYQGTLIPVNPKSDTILGLPVTKSINDLPVGLDLAVLTIPKQFVVQALEQLAEIKTRSAIIITAGFKEVGHEGYKLEQQVAEICTKHHIALIGPNCLGMINIGGKVNASFASGKPLPGSIAFFSQSGALCSSILDWALGENVGFSKFISLGNKAVLSESHMLEYLGNDPETKVVLGYIENITAGEEFIRTARKVTARKPVIMVKSGTTSAGAKAASSHTGAIAGSDNAYSAAFNQAGVIRARSISTLFNLAQAFSLQPLPKGPNLAIVTNAGGPGIMAADACERSALNMASLSPTTVSKLKEVLPPYASLYNPIDIAGDANAQAFGSSLDIVLRDENIHAVLVMLTPTSTAADDLENITQAIIDVAKTTDKPVFPCFMGKKRISDGQKMLQEAGLPCYIFPEPAIESLEAMYKYHEWQNKAEPVIPEIQRDRDRAAAVISGTIARGADEIVEFQAQEILQAYNLPVPRTGLARTSDDAVTFAEDIGYPVVLKIASPQISHKSDVGGVKVGLKDADAVRDAFMDITSRAQRMRPEAMITGCLVQEMAPKGAKEIIIGFKRDDQFGPLIMFGLGGIYVEVLKDIAFRLAPLSREDAHNIIREIRSYMLLKGVRGERSVDFAAIENILLIMSRLSLDFPEIYEAEFNPVLVNKDKAVVADVRISLHT</sequence>
<proteinExistence type="inferred from homology"/>
<dbReference type="Proteomes" id="UP000095200">
    <property type="component" value="Unassembled WGS sequence"/>
</dbReference>
<dbReference type="STRING" id="1592317.DPF_2516"/>
<dbReference type="InterPro" id="IPR036291">
    <property type="entry name" value="NAD(P)-bd_dom_sf"/>
</dbReference>
<dbReference type="EMBL" id="BDFE01000020">
    <property type="protein sequence ID" value="GAU09783.1"/>
    <property type="molecule type" value="Genomic_DNA"/>
</dbReference>
<gene>
    <name evidence="7" type="ORF">DPF_2516</name>
</gene>
<evidence type="ECO:0000256" key="1">
    <source>
        <dbReference type="ARBA" id="ARBA00022598"/>
    </source>
</evidence>
<dbReference type="GO" id="GO:0046872">
    <property type="term" value="F:metal ion binding"/>
    <property type="evidence" value="ECO:0007669"/>
    <property type="project" value="InterPro"/>
</dbReference>
<organism evidence="7 8">
    <name type="scientific">Desulfoplanes formicivorans</name>
    <dbReference type="NCBI Taxonomy" id="1592317"/>
    <lineage>
        <taxon>Bacteria</taxon>
        <taxon>Pseudomonadati</taxon>
        <taxon>Thermodesulfobacteriota</taxon>
        <taxon>Desulfovibrionia</taxon>
        <taxon>Desulfovibrionales</taxon>
        <taxon>Desulfoplanaceae</taxon>
        <taxon>Desulfoplanes</taxon>
    </lineage>
</organism>
<comment type="caution">
    <text evidence="7">The sequence shown here is derived from an EMBL/GenBank/DDBJ whole genome shotgun (WGS) entry which is preliminary data.</text>
</comment>
<dbReference type="SUPFAM" id="SSF52210">
    <property type="entry name" value="Succinyl-CoA synthetase domains"/>
    <property type="match status" value="2"/>
</dbReference>
<dbReference type="Pfam" id="PF13549">
    <property type="entry name" value="ATP-grasp_5"/>
    <property type="match status" value="1"/>
</dbReference>
<dbReference type="SUPFAM" id="SSF56059">
    <property type="entry name" value="Glutathione synthetase ATP-binding domain-like"/>
    <property type="match status" value="1"/>
</dbReference>
<dbReference type="PANTHER" id="PTHR43334:SF1">
    <property type="entry name" value="3-HYDROXYPROPIONATE--COA LIGASE [ADP-FORMING]"/>
    <property type="match status" value="1"/>
</dbReference>
<dbReference type="GO" id="GO:0043758">
    <property type="term" value="F:acetate-CoA ligase (ADP-forming) activity"/>
    <property type="evidence" value="ECO:0007669"/>
    <property type="project" value="InterPro"/>
</dbReference>
<keyword evidence="1" id="KW-0436">Ligase</keyword>
<dbReference type="Gene3D" id="3.40.50.720">
    <property type="entry name" value="NAD(P)-binding Rossmann-like Domain"/>
    <property type="match status" value="1"/>
</dbReference>
<evidence type="ECO:0000313" key="7">
    <source>
        <dbReference type="EMBL" id="GAU09783.1"/>
    </source>
</evidence>
<evidence type="ECO:0000256" key="3">
    <source>
        <dbReference type="ARBA" id="ARBA00022840"/>
    </source>
</evidence>